<evidence type="ECO:0000256" key="9">
    <source>
        <dbReference type="RuleBase" id="RU003823"/>
    </source>
</evidence>
<dbReference type="Proteomes" id="UP000016932">
    <property type="component" value="Unassembled WGS sequence"/>
</dbReference>
<dbReference type="SUPFAM" id="SSF54768">
    <property type="entry name" value="dsRNA-binding domain-like"/>
    <property type="match status" value="1"/>
</dbReference>
<evidence type="ECO:0000313" key="13">
    <source>
        <dbReference type="Proteomes" id="UP000016932"/>
    </source>
</evidence>
<evidence type="ECO:0000256" key="4">
    <source>
        <dbReference type="ARBA" id="ARBA00023128"/>
    </source>
</evidence>
<dbReference type="InterPro" id="IPR013810">
    <property type="entry name" value="Ribosomal_uS5_N"/>
</dbReference>
<evidence type="ECO:0000256" key="5">
    <source>
        <dbReference type="ARBA" id="ARBA00023274"/>
    </source>
</evidence>
<keyword evidence="13" id="KW-1185">Reference proteome</keyword>
<feature type="region of interest" description="Disordered" evidence="10">
    <location>
        <begin position="139"/>
        <end position="176"/>
    </location>
</feature>
<dbReference type="GO" id="GO:0006412">
    <property type="term" value="P:translation"/>
    <property type="evidence" value="ECO:0007669"/>
    <property type="project" value="InterPro"/>
</dbReference>
<evidence type="ECO:0000256" key="6">
    <source>
        <dbReference type="ARBA" id="ARBA00037226"/>
    </source>
</evidence>
<gene>
    <name evidence="12" type="ORF">MYCFIDRAFT_31699</name>
</gene>
<evidence type="ECO:0000256" key="7">
    <source>
        <dbReference type="ARBA" id="ARBA00039335"/>
    </source>
</evidence>
<dbReference type="PANTHER" id="PTHR48277">
    <property type="entry name" value="MITOCHONDRIAL RIBOSOMAL PROTEIN S5"/>
    <property type="match status" value="1"/>
</dbReference>
<dbReference type="OrthoDB" id="309483at2759"/>
<comment type="subcellular location">
    <subcellularLocation>
        <location evidence="1">Mitochondrion</location>
    </subcellularLocation>
</comment>
<dbReference type="SUPFAM" id="SSF54211">
    <property type="entry name" value="Ribosomal protein S5 domain 2-like"/>
    <property type="match status" value="1"/>
</dbReference>
<dbReference type="Gene3D" id="3.30.160.20">
    <property type="match status" value="1"/>
</dbReference>
<evidence type="ECO:0000259" key="11">
    <source>
        <dbReference type="PROSITE" id="PS50881"/>
    </source>
</evidence>
<dbReference type="FunFam" id="3.30.160.20:FF:000022">
    <property type="entry name" value="28S ribosomal protein S5, mitochondrial"/>
    <property type="match status" value="1"/>
</dbReference>
<protein>
    <recommendedName>
        <fullName evidence="7">Small ribosomal subunit protein uS5m</fullName>
    </recommendedName>
</protein>
<dbReference type="STRING" id="383855.M3AMI2"/>
<dbReference type="InterPro" id="IPR014721">
    <property type="entry name" value="Ribsml_uS5_D2-typ_fold_subgr"/>
</dbReference>
<dbReference type="EMBL" id="KB446563">
    <property type="protein sequence ID" value="EME78667.1"/>
    <property type="molecule type" value="Genomic_DNA"/>
</dbReference>
<proteinExistence type="inferred from homology"/>
<dbReference type="eggNOG" id="KOG2646">
    <property type="taxonomic scope" value="Eukaryota"/>
</dbReference>
<dbReference type="PANTHER" id="PTHR48277:SF1">
    <property type="entry name" value="MITOCHONDRIAL RIBOSOMAL PROTEIN S5"/>
    <property type="match status" value="1"/>
</dbReference>
<dbReference type="KEGG" id="pfj:MYCFIDRAFT_31699"/>
<evidence type="ECO:0000313" key="12">
    <source>
        <dbReference type="EMBL" id="EME78667.1"/>
    </source>
</evidence>
<dbReference type="GeneID" id="19338817"/>
<reference evidence="12 13" key="1">
    <citation type="journal article" date="2012" name="PLoS Pathog.">
        <title>Diverse lifestyles and strategies of plant pathogenesis encoded in the genomes of eighteen Dothideomycetes fungi.</title>
        <authorList>
            <person name="Ohm R.A."/>
            <person name="Feau N."/>
            <person name="Henrissat B."/>
            <person name="Schoch C.L."/>
            <person name="Horwitz B.A."/>
            <person name="Barry K.W."/>
            <person name="Condon B.J."/>
            <person name="Copeland A.C."/>
            <person name="Dhillon B."/>
            <person name="Glaser F."/>
            <person name="Hesse C.N."/>
            <person name="Kosti I."/>
            <person name="LaButti K."/>
            <person name="Lindquist E.A."/>
            <person name="Lucas S."/>
            <person name="Salamov A.A."/>
            <person name="Bradshaw R.E."/>
            <person name="Ciuffetti L."/>
            <person name="Hamelin R.C."/>
            <person name="Kema G.H.J."/>
            <person name="Lawrence C."/>
            <person name="Scott J.A."/>
            <person name="Spatafora J.W."/>
            <person name="Turgeon B.G."/>
            <person name="de Wit P.J.G.M."/>
            <person name="Zhong S."/>
            <person name="Goodwin S.B."/>
            <person name="Grigoriev I.V."/>
        </authorList>
    </citation>
    <scope>NUCLEOTIDE SEQUENCE [LARGE SCALE GENOMIC DNA]</scope>
    <source>
        <strain evidence="12 13">CIRAD86</strain>
    </source>
</reference>
<feature type="domain" description="S5 DRBM" evidence="11">
    <location>
        <begin position="196"/>
        <end position="259"/>
    </location>
</feature>
<name>M3AMI2_PSEFD</name>
<comment type="function">
    <text evidence="6">Component of the mitochondrial ribosome (mitoribosome), a dedicated translation machinery responsible for the synthesis of mitochondrial genome-encoded proteins, including at least some of the essential transmembrane subunits of the mitochondrial respiratory chain. The mitoribosomes are attached to the mitochondrial inner membrane and translation products are cotranslationally integrated into the membrane.</text>
</comment>
<feature type="compositionally biased region" description="Polar residues" evidence="10">
    <location>
        <begin position="18"/>
        <end position="36"/>
    </location>
</feature>
<feature type="compositionally biased region" description="Basic and acidic residues" evidence="10">
    <location>
        <begin position="155"/>
        <end position="176"/>
    </location>
</feature>
<dbReference type="InterPro" id="IPR005324">
    <property type="entry name" value="Ribosomal_uS5_C"/>
</dbReference>
<feature type="compositionally biased region" description="Basic and acidic residues" evidence="10">
    <location>
        <begin position="139"/>
        <end position="148"/>
    </location>
</feature>
<dbReference type="VEuPathDB" id="FungiDB:MYCFIDRAFT_31699"/>
<evidence type="ECO:0000256" key="3">
    <source>
        <dbReference type="ARBA" id="ARBA00022980"/>
    </source>
</evidence>
<feature type="compositionally biased region" description="Basic residues" evidence="10">
    <location>
        <begin position="37"/>
        <end position="47"/>
    </location>
</feature>
<dbReference type="GO" id="GO:0005763">
    <property type="term" value="C:mitochondrial small ribosomal subunit"/>
    <property type="evidence" value="ECO:0007669"/>
    <property type="project" value="UniProtKB-ARBA"/>
</dbReference>
<keyword evidence="4" id="KW-0496">Mitochondrion</keyword>
<keyword evidence="5 8" id="KW-0687">Ribonucleoprotein</keyword>
<comment type="similarity">
    <text evidence="2 9">Belongs to the universal ribosomal protein uS5 family.</text>
</comment>
<dbReference type="InterPro" id="IPR000851">
    <property type="entry name" value="Ribosomal_uS5"/>
</dbReference>
<organism evidence="12 13">
    <name type="scientific">Pseudocercospora fijiensis (strain CIRAD86)</name>
    <name type="common">Black leaf streak disease fungus</name>
    <name type="synonym">Mycosphaerella fijiensis</name>
    <dbReference type="NCBI Taxonomy" id="383855"/>
    <lineage>
        <taxon>Eukaryota</taxon>
        <taxon>Fungi</taxon>
        <taxon>Dikarya</taxon>
        <taxon>Ascomycota</taxon>
        <taxon>Pezizomycotina</taxon>
        <taxon>Dothideomycetes</taxon>
        <taxon>Dothideomycetidae</taxon>
        <taxon>Mycosphaerellales</taxon>
        <taxon>Mycosphaerellaceae</taxon>
        <taxon>Pseudocercospora</taxon>
    </lineage>
</organism>
<dbReference type="Gene3D" id="3.30.230.10">
    <property type="match status" value="1"/>
</dbReference>
<sequence length="360" mass="40645">MSSSRTYQCLSCRLKQSVKQGSNNTRRAFHSTPSQQKRIRSKYKSVKASKMGLSESRNPEIDAMEAHFKPYTAREKKLLAMKYTPEQMAAIEAGEKAIPTRDLVKYGRFRTDPMRIDYIDDFATVRPLVDTQSRYIKDDESAELREGKQLAGRAKGQEKGAGDRQKPDKKDEQPVDPHLLRLMQQTGMTKEEIRRIRVKNLVSHRVVNQTRMGKIQSLYFLTIAGNMDGMLGIGEGKAAEDEDGRRQAMYSAIRNMKPIPRYEERTIYGEVEGKVGASIVKLSARPPGFGNRCQSLIYELARAAGISDLAARTPRSRNKMNVVKAAFQALTSQRLPEDVARARGRKLVDVRGVYYGGLVH</sequence>
<evidence type="ECO:0000256" key="10">
    <source>
        <dbReference type="SAM" id="MobiDB-lite"/>
    </source>
</evidence>
<feature type="region of interest" description="Disordered" evidence="10">
    <location>
        <begin position="18"/>
        <end position="55"/>
    </location>
</feature>
<dbReference type="PROSITE" id="PS50881">
    <property type="entry name" value="S5_DSRBD"/>
    <property type="match status" value="1"/>
</dbReference>
<evidence type="ECO:0000256" key="8">
    <source>
        <dbReference type="PROSITE-ProRule" id="PRU00268"/>
    </source>
</evidence>
<accession>M3AMI2</accession>
<dbReference type="FunFam" id="3.30.230.10:FF:000041">
    <property type="entry name" value="37S ribosomal protein S5"/>
    <property type="match status" value="1"/>
</dbReference>
<evidence type="ECO:0000256" key="2">
    <source>
        <dbReference type="ARBA" id="ARBA00008945"/>
    </source>
</evidence>
<dbReference type="AlphaFoldDB" id="M3AMI2"/>
<dbReference type="GO" id="GO:0003723">
    <property type="term" value="F:RNA binding"/>
    <property type="evidence" value="ECO:0007669"/>
    <property type="project" value="InterPro"/>
</dbReference>
<dbReference type="GO" id="GO:0003735">
    <property type="term" value="F:structural constituent of ribosome"/>
    <property type="evidence" value="ECO:0007669"/>
    <property type="project" value="UniProtKB-UniRule"/>
</dbReference>
<dbReference type="Pfam" id="PF00333">
    <property type="entry name" value="Ribosomal_S5"/>
    <property type="match status" value="1"/>
</dbReference>
<dbReference type="HOGENOM" id="CLU_037994_1_0_1"/>
<dbReference type="RefSeq" id="XP_007930490.1">
    <property type="nucleotide sequence ID" value="XM_007932299.1"/>
</dbReference>
<keyword evidence="3 8" id="KW-0689">Ribosomal protein</keyword>
<dbReference type="InterPro" id="IPR020568">
    <property type="entry name" value="Ribosomal_Su5_D2-typ_SF"/>
</dbReference>
<evidence type="ECO:0000256" key="1">
    <source>
        <dbReference type="ARBA" id="ARBA00004173"/>
    </source>
</evidence>
<dbReference type="Pfam" id="PF03719">
    <property type="entry name" value="Ribosomal_S5_C"/>
    <property type="match status" value="1"/>
</dbReference>